<comment type="caution">
    <text evidence="13">Lacks conserved residue(s) required for the propagation of feature annotation.</text>
</comment>
<feature type="transmembrane region" description="Helical" evidence="16">
    <location>
        <begin position="1886"/>
        <end position="1911"/>
    </location>
</feature>
<evidence type="ECO:0000256" key="7">
    <source>
        <dbReference type="ARBA" id="ARBA00022889"/>
    </source>
</evidence>
<keyword evidence="9 16" id="KW-0472">Membrane</keyword>
<dbReference type="Proteomes" id="UP000824782">
    <property type="component" value="Unassembled WGS sequence"/>
</dbReference>
<name>A0AAV7ARH4_ENGPU</name>
<comment type="caution">
    <text evidence="20">The sequence shown here is derived from an EMBL/GenBank/DDBJ whole genome shotgun (WGS) entry which is preliminary data.</text>
</comment>
<dbReference type="PANTHER" id="PTHR24027">
    <property type="entry name" value="CADHERIN-23"/>
    <property type="match status" value="1"/>
</dbReference>
<dbReference type="FunFam" id="2.60.40.60:FF:000029">
    <property type="entry name" value="Cadherin EGF LAG seven-pass G-type receptor 3"/>
    <property type="match status" value="1"/>
</dbReference>
<protein>
    <submittedName>
        <fullName evidence="20">Uncharacterized protein</fullName>
    </submittedName>
</protein>
<dbReference type="Gene3D" id="2.10.25.10">
    <property type="entry name" value="Laminin"/>
    <property type="match status" value="2"/>
</dbReference>
<feature type="domain" description="Cadherin" evidence="19">
    <location>
        <begin position="891"/>
        <end position="985"/>
    </location>
</feature>
<dbReference type="FunFam" id="2.60.40.60:FF:000068">
    <property type="entry name" value="Desmoglein 1"/>
    <property type="match status" value="1"/>
</dbReference>
<dbReference type="GO" id="GO:0005509">
    <property type="term" value="F:calcium ion binding"/>
    <property type="evidence" value="ECO:0007669"/>
    <property type="project" value="UniProtKB-UniRule"/>
</dbReference>
<dbReference type="GO" id="GO:0045296">
    <property type="term" value="F:cadherin binding"/>
    <property type="evidence" value="ECO:0007669"/>
    <property type="project" value="TreeGrafter"/>
</dbReference>
<dbReference type="PROSITE" id="PS50025">
    <property type="entry name" value="LAM_G_DOMAIN"/>
    <property type="match status" value="2"/>
</dbReference>
<dbReference type="CDD" id="cd00053">
    <property type="entry name" value="EGF"/>
    <property type="match status" value="1"/>
</dbReference>
<dbReference type="GO" id="GO:0120036">
    <property type="term" value="P:plasma membrane bounded cell projection organization"/>
    <property type="evidence" value="ECO:0007669"/>
    <property type="project" value="UniProtKB-ARBA"/>
</dbReference>
<dbReference type="SMART" id="SM00179">
    <property type="entry name" value="EGF_CA"/>
    <property type="match status" value="3"/>
</dbReference>
<accession>A0AAV7ARH4</accession>
<feature type="domain" description="EGF-like" evidence="18">
    <location>
        <begin position="1349"/>
        <end position="1388"/>
    </location>
</feature>
<keyword evidence="8 16" id="KW-1133">Transmembrane helix</keyword>
<evidence type="ECO:0000256" key="10">
    <source>
        <dbReference type="ARBA" id="ARBA00023157"/>
    </source>
</evidence>
<dbReference type="SMART" id="SM00112">
    <property type="entry name" value="CA"/>
    <property type="match status" value="10"/>
</dbReference>
<dbReference type="PANTHER" id="PTHR24027:SF432">
    <property type="entry name" value="EGF-LIKE DOMAIN-CONTAINING PROTEIN"/>
    <property type="match status" value="1"/>
</dbReference>
<reference evidence="20" key="1">
    <citation type="thesis" date="2020" institute="ProQuest LLC" country="789 East Eisenhower Parkway, Ann Arbor, MI, USA">
        <title>Comparative Genomics and Chromosome Evolution.</title>
        <authorList>
            <person name="Mudd A.B."/>
        </authorList>
    </citation>
    <scope>NUCLEOTIDE SEQUENCE</scope>
    <source>
        <strain evidence="20">237g6f4</strain>
        <tissue evidence="20">Blood</tissue>
    </source>
</reference>
<dbReference type="InterPro" id="IPR039808">
    <property type="entry name" value="Cadherin"/>
</dbReference>
<dbReference type="PRINTS" id="PR00205">
    <property type="entry name" value="CADHERIN"/>
</dbReference>
<dbReference type="GO" id="GO:0007156">
    <property type="term" value="P:homophilic cell adhesion via plasma membrane adhesion molecules"/>
    <property type="evidence" value="ECO:0007669"/>
    <property type="project" value="InterPro"/>
</dbReference>
<dbReference type="GO" id="GO:0007423">
    <property type="term" value="P:sensory organ development"/>
    <property type="evidence" value="ECO:0007669"/>
    <property type="project" value="UniProtKB-ARBA"/>
</dbReference>
<evidence type="ECO:0000256" key="12">
    <source>
        <dbReference type="PROSITE-ProRule" id="PRU00043"/>
    </source>
</evidence>
<feature type="domain" description="Cadherin" evidence="19">
    <location>
        <begin position="224"/>
        <end position="335"/>
    </location>
</feature>
<feature type="disulfide bond" evidence="13">
    <location>
        <begin position="1866"/>
        <end position="1875"/>
    </location>
</feature>
<evidence type="ECO:0000313" key="20">
    <source>
        <dbReference type="EMBL" id="KAG8562653.1"/>
    </source>
</evidence>
<dbReference type="Pfam" id="PF07974">
    <property type="entry name" value="EGF_2"/>
    <property type="match status" value="1"/>
</dbReference>
<dbReference type="SUPFAM" id="SSF49313">
    <property type="entry name" value="Cadherin-like"/>
    <property type="match status" value="11"/>
</dbReference>
<feature type="domain" description="Cadherin" evidence="19">
    <location>
        <begin position="772"/>
        <end position="879"/>
    </location>
</feature>
<dbReference type="Gene3D" id="2.60.40.60">
    <property type="entry name" value="Cadherins"/>
    <property type="match status" value="10"/>
</dbReference>
<dbReference type="InterPro" id="IPR015919">
    <property type="entry name" value="Cadherin-like_sf"/>
</dbReference>
<feature type="domain" description="Cadherin" evidence="19">
    <location>
        <begin position="668"/>
        <end position="771"/>
    </location>
</feature>
<dbReference type="Pfam" id="PF00028">
    <property type="entry name" value="Cadherin"/>
    <property type="match status" value="9"/>
</dbReference>
<evidence type="ECO:0000256" key="2">
    <source>
        <dbReference type="ARBA" id="ARBA00022536"/>
    </source>
</evidence>
<keyword evidence="4" id="KW-0732">Signal</keyword>
<evidence type="ECO:0000256" key="1">
    <source>
        <dbReference type="ARBA" id="ARBA00004251"/>
    </source>
</evidence>
<dbReference type="SMART" id="SM00181">
    <property type="entry name" value="EGF"/>
    <property type="match status" value="3"/>
</dbReference>
<evidence type="ECO:0000256" key="15">
    <source>
        <dbReference type="RuleBase" id="RU004357"/>
    </source>
</evidence>
<keyword evidence="7 14" id="KW-0130">Cell adhesion</keyword>
<dbReference type="InterPro" id="IPR056370">
    <property type="entry name" value="Shg-like_Ig-like"/>
</dbReference>
<comment type="subcellular location">
    <subcellularLocation>
        <location evidence="1 14">Cell membrane</location>
        <topology evidence="1 14">Single-pass type I membrane protein</topology>
    </subcellularLocation>
</comment>
<evidence type="ECO:0000256" key="11">
    <source>
        <dbReference type="ARBA" id="ARBA00023180"/>
    </source>
</evidence>
<dbReference type="SMART" id="SM00282">
    <property type="entry name" value="LamG"/>
    <property type="match status" value="2"/>
</dbReference>
<dbReference type="InterPro" id="IPR000233">
    <property type="entry name" value="Cadherin_Y-type_LIR"/>
</dbReference>
<dbReference type="FunFam" id="4.10.900.10:FF:000007">
    <property type="entry name" value="Cadherin 22"/>
    <property type="match status" value="1"/>
</dbReference>
<dbReference type="PROSITE" id="PS00232">
    <property type="entry name" value="CADHERIN_1"/>
    <property type="match status" value="6"/>
</dbReference>
<evidence type="ECO:0000256" key="4">
    <source>
        <dbReference type="ARBA" id="ARBA00022729"/>
    </source>
</evidence>
<evidence type="ECO:0000256" key="5">
    <source>
        <dbReference type="ARBA" id="ARBA00022737"/>
    </source>
</evidence>
<keyword evidence="10 13" id="KW-1015">Disulfide bond</keyword>
<dbReference type="Pfam" id="PF02210">
    <property type="entry name" value="Laminin_G_2"/>
    <property type="match status" value="2"/>
</dbReference>
<dbReference type="InterPro" id="IPR000152">
    <property type="entry name" value="EGF-type_Asp/Asn_hydroxyl_site"/>
</dbReference>
<evidence type="ECO:0000256" key="14">
    <source>
        <dbReference type="RuleBase" id="RU003318"/>
    </source>
</evidence>
<feature type="domain" description="Cadherin" evidence="19">
    <location>
        <begin position="451"/>
        <end position="552"/>
    </location>
</feature>
<dbReference type="InterPro" id="IPR001791">
    <property type="entry name" value="Laminin_G"/>
</dbReference>
<evidence type="ECO:0000256" key="6">
    <source>
        <dbReference type="ARBA" id="ARBA00022837"/>
    </source>
</evidence>
<comment type="function">
    <text evidence="15">Cadherins are calcium-dependent cell adhesion proteins.</text>
</comment>
<keyword evidence="3 14" id="KW-0812">Transmembrane</keyword>
<dbReference type="GO" id="GO:0007157">
    <property type="term" value="P:heterophilic cell-cell adhesion via plasma membrane cell adhesion molecules"/>
    <property type="evidence" value="ECO:0007669"/>
    <property type="project" value="UniProtKB-ARBA"/>
</dbReference>
<gene>
    <name evidence="20" type="ORF">GDO81_015756</name>
</gene>
<dbReference type="GO" id="GO:0001736">
    <property type="term" value="P:establishment of planar polarity"/>
    <property type="evidence" value="ECO:0007669"/>
    <property type="project" value="UniProtKB-ARBA"/>
</dbReference>
<feature type="domain" description="Laminin G" evidence="17">
    <location>
        <begin position="1389"/>
        <end position="1587"/>
    </location>
</feature>
<evidence type="ECO:0000256" key="3">
    <source>
        <dbReference type="ARBA" id="ARBA00022692"/>
    </source>
</evidence>
<dbReference type="GO" id="GO:0051239">
    <property type="term" value="P:regulation of multicellular organismal process"/>
    <property type="evidence" value="ECO:0007669"/>
    <property type="project" value="UniProtKB-ARBA"/>
</dbReference>
<dbReference type="Pfam" id="PF01049">
    <property type="entry name" value="CADH_Y-type_LIR"/>
    <property type="match status" value="1"/>
</dbReference>
<keyword evidence="21" id="KW-1185">Reference proteome</keyword>
<dbReference type="SUPFAM" id="SSF49899">
    <property type="entry name" value="Concanavalin A-like lectins/glucanases"/>
    <property type="match status" value="2"/>
</dbReference>
<dbReference type="PROSITE" id="PS01186">
    <property type="entry name" value="EGF_2"/>
    <property type="match status" value="1"/>
</dbReference>
<feature type="disulfide bond" evidence="13">
    <location>
        <begin position="1378"/>
        <end position="1387"/>
    </location>
</feature>
<keyword evidence="5" id="KW-0677">Repeat</keyword>
<feature type="domain" description="Laminin G" evidence="17">
    <location>
        <begin position="1622"/>
        <end position="1797"/>
    </location>
</feature>
<organism evidence="20 21">
    <name type="scientific">Engystomops pustulosus</name>
    <name type="common">Tungara frog</name>
    <name type="synonym">Physalaemus pustulosus</name>
    <dbReference type="NCBI Taxonomy" id="76066"/>
    <lineage>
        <taxon>Eukaryota</taxon>
        <taxon>Metazoa</taxon>
        <taxon>Chordata</taxon>
        <taxon>Craniata</taxon>
        <taxon>Vertebrata</taxon>
        <taxon>Euteleostomi</taxon>
        <taxon>Amphibia</taxon>
        <taxon>Batrachia</taxon>
        <taxon>Anura</taxon>
        <taxon>Neobatrachia</taxon>
        <taxon>Hyloidea</taxon>
        <taxon>Leptodactylidae</taxon>
        <taxon>Leiuperinae</taxon>
        <taxon>Engystomops</taxon>
    </lineage>
</organism>
<dbReference type="InterPro" id="IPR002126">
    <property type="entry name" value="Cadherin-like_dom"/>
</dbReference>
<dbReference type="PROSITE" id="PS00010">
    <property type="entry name" value="ASX_HYDROXYL"/>
    <property type="match status" value="1"/>
</dbReference>
<dbReference type="PROSITE" id="PS50268">
    <property type="entry name" value="CADHERIN_2"/>
    <property type="match status" value="10"/>
</dbReference>
<evidence type="ECO:0000256" key="9">
    <source>
        <dbReference type="ARBA" id="ARBA00023136"/>
    </source>
</evidence>
<evidence type="ECO:0000256" key="13">
    <source>
        <dbReference type="PROSITE-ProRule" id="PRU00076"/>
    </source>
</evidence>
<evidence type="ECO:0000256" key="8">
    <source>
        <dbReference type="ARBA" id="ARBA00022989"/>
    </source>
</evidence>
<dbReference type="InterPro" id="IPR001881">
    <property type="entry name" value="EGF-like_Ca-bd_dom"/>
</dbReference>
<dbReference type="FunFam" id="2.60.40.60:FF:000125">
    <property type="entry name" value="Neural-cadherin"/>
    <property type="match status" value="1"/>
</dbReference>
<dbReference type="FunFam" id="2.60.40.60:FF:000136">
    <property type="entry name" value="Neural-cadherin"/>
    <property type="match status" value="1"/>
</dbReference>
<feature type="domain" description="Cadherin" evidence="19">
    <location>
        <begin position="336"/>
        <end position="450"/>
    </location>
</feature>
<dbReference type="FunFam" id="2.60.40.60:FF:000020">
    <property type="entry name" value="Dachsous cadherin-related 1b"/>
    <property type="match status" value="1"/>
</dbReference>
<dbReference type="CDD" id="cd11304">
    <property type="entry name" value="Cadherin_repeat"/>
    <property type="match status" value="11"/>
</dbReference>
<dbReference type="CDD" id="cd00054">
    <property type="entry name" value="EGF_CA"/>
    <property type="match status" value="2"/>
</dbReference>
<dbReference type="GO" id="GO:0030182">
    <property type="term" value="P:neuron differentiation"/>
    <property type="evidence" value="ECO:0007669"/>
    <property type="project" value="UniProtKB-ARBA"/>
</dbReference>
<dbReference type="Gene3D" id="4.10.900.10">
    <property type="entry name" value="TCF3-CBD (Catenin binding domain)"/>
    <property type="match status" value="1"/>
</dbReference>
<evidence type="ECO:0000256" key="16">
    <source>
        <dbReference type="SAM" id="Phobius"/>
    </source>
</evidence>
<dbReference type="PROSITE" id="PS50026">
    <property type="entry name" value="EGF_3"/>
    <property type="match status" value="2"/>
</dbReference>
<evidence type="ECO:0000259" key="19">
    <source>
        <dbReference type="PROSITE" id="PS50268"/>
    </source>
</evidence>
<dbReference type="InterPro" id="IPR027397">
    <property type="entry name" value="Catenin-bd_sf"/>
</dbReference>
<dbReference type="Gene3D" id="2.60.120.200">
    <property type="match status" value="2"/>
</dbReference>
<keyword evidence="6 12" id="KW-0106">Calcium</keyword>
<dbReference type="EMBL" id="WNYA01000007">
    <property type="protein sequence ID" value="KAG8562653.1"/>
    <property type="molecule type" value="Genomic_DNA"/>
</dbReference>
<dbReference type="CDD" id="cd00110">
    <property type="entry name" value="LamG"/>
    <property type="match status" value="2"/>
</dbReference>
<dbReference type="PROSITE" id="PS00022">
    <property type="entry name" value="EGF_1"/>
    <property type="match status" value="2"/>
</dbReference>
<feature type="domain" description="Cadherin" evidence="19">
    <location>
        <begin position="995"/>
        <end position="1106"/>
    </location>
</feature>
<feature type="domain" description="Cadherin" evidence="19">
    <location>
        <begin position="124"/>
        <end position="223"/>
    </location>
</feature>
<evidence type="ECO:0000259" key="17">
    <source>
        <dbReference type="PROSITE" id="PS50025"/>
    </source>
</evidence>
<dbReference type="InterPro" id="IPR013111">
    <property type="entry name" value="EGF_extracell"/>
</dbReference>
<keyword evidence="11" id="KW-0325">Glycoprotein</keyword>
<dbReference type="SUPFAM" id="SSF57196">
    <property type="entry name" value="EGF/Laminin"/>
    <property type="match status" value="1"/>
</dbReference>
<dbReference type="GO" id="GO:0008013">
    <property type="term" value="F:beta-catenin binding"/>
    <property type="evidence" value="ECO:0007669"/>
    <property type="project" value="TreeGrafter"/>
</dbReference>
<dbReference type="GO" id="GO:0050793">
    <property type="term" value="P:regulation of developmental process"/>
    <property type="evidence" value="ECO:0007669"/>
    <property type="project" value="UniProtKB-ARBA"/>
</dbReference>
<dbReference type="FunFam" id="2.60.40.60:FF:000024">
    <property type="entry name" value="FAT atypical cadherin 3"/>
    <property type="match status" value="1"/>
</dbReference>
<sequence>MVRVDDINNNKPVFYQCAEYSKNASVLENQPPGTFVLQVEAKDADSGVNGQVKYGIVHREGSLPAFAIHPDTGVITTLQSFDREKEKEYPLTIKATDQATDPLIGLCQINVAILDQNDNDPSFENNRYEYYLKEDTPVGTSFLRIAAQDEDYGVNAALTYAVISDKLPVFQINSVTGWLYVSQLLPRKALITQEVIVTDGGNRSTKVEVAVRVTDAQNQPPIWERDKYEIIIPENTLRDTPVVTVKAKSFLGDPRVTYNLEEGLVPESNMPIRFYLTVNREDGSASVLVAENLDYETTKNFVLKIRAQNVAAVPLAAFTTVYINITDVNDNVPFFSSSIYEASVTEGLDLGTFVLQVSASDQDLGLNGKITYSILEDRSGDHALFHIAPQTGSIYTAAVFDREEKTSYLLEVKSSDGSESARPGKHGQPNSDTAYVRIFIIDVNDNQPSFTQRAYFVSVDEDQDVGSVVVTVSANDPDEGMNANIRYQITAGNIGGVLELNPETGAILIVHPLDYEEVKVYVLTLLASDGKWEDFATVTINVLNKNDEPPVFSLNEYRGSVTEEMADLPVFVLQVSATDPDHDQPGGLKYSLHGSGAENLFTIDEKTGSVFAMKPLDREEHAIWRFVVLATDDEGDGLTGFTDVIIYVQDINDNTPQFVCSFNMCNGSVVENSPPNTSIMEMSAIDLDDKNDGINAILAYSILSNPLDVSGLEMFNINHHTGTIYTSKGNLDREKNDSLKIVVEVKDGGGLTSTATATIAILDTNDHAPKFTQEMYSVAILETTEVNSTVLQVFAVDEDIGENALVTFSIIGGDPDHKFFIENPRKNHQAEIKLKKKLDYENPQERLFNLRIKVEDRNFSSISDCEIELQDANDNPPVFSQSLIKVDPFYENITVGSIIANVTATDADSGKNGHVIYSIEPDSDVLGQFLVDQVGNIMVSKTLDREVLSAYSLVLLATDKGSPEQTATMTVFLNLLDVNDNGPMFDGLYLPVVWENTAFPQTLRLNDSSYLLHATDLDTPKNGPPFHFSLPTDQQNSTDFLLVDHDDNTASVQALRIFDRENEKEFHLYVIITDSGLPPMSATNTLTITIGDENDHAHQAGHKEVYIYVHGAAIRSPVDVGKVFAPDEDDWDNKTFSAISEIPVHFHLDNNTGTLQLLEKCDPGIYNLKVKVSDGVWPDVVSTVRLHVKEIQSDTIYNSVSLILTNVTAEEFIVKDDLGHSKEDLLRKVLAEIIPARAENIQIFSLQGEGTVTEVRLAILDSSSSRHQAHKLQSMIFTNKHKIQAAMKTQIFPGEAEFCLRTVCLRGAGHSCHRAVPDWPVLVDGGSISFVSVIHNWSIACRCPPPGRAQHSCFTLPQNPCLNGGTCVDTTLGYRCRCESQFFGPLCQLTLRSFHTDGFASFPPIRFCLQNHLSIDFVTDEPEGILLYHGPLTSPSLGNSDNFLSIALLQGIPSLKIGHVNDFLHLQLPDNVNVSDGKWHRIDLRVKKKDVIFTLDRCSSAIIIEKEGVGKRLLSEDRAVCEVVGVMPKEWRVWNPHHNLWLGGFKSSSTPDSTNTHFKGCLRNLIVNKEMYDFGDALESVSSSPGCTACDTISSTQCEAKSSCTGELDTSRSSLQECEKAIPEYFFQSGSFIQYKFPHAFNTQRMHFQIMVRTRQSNSIILSVSSQDQTEYIILQITHGILAVSYNIGDGDFIVRLPNHRVDSGEWQEITLERMQNEFSLHVYGGGEHKEITAAHGTYKEIKVDPRSIVLGSGNLQALSFQGCIKNARLNNYELPMENQSSTPVAIIGIHGVSKGCVSEVCKSQPCDRGFICTDLWMIHECRCPPGYLLMENNTGQWCLYTVCMQGPCKHGTCIPQTPAEYTCLCPQGYGGSKCDIHLYGLDPGLGLSTFLIICICSAALLALIAGALLFSHCNKKRRINEGVYHVSSYKDEPEDTRQNIFHYNEEGGGEEDQDAFSMTDLQLSLQSSPAQSLCRRMREQHINGPLSCDYGMSDSQKVTSQVPVPKTLSCSFTGGDFEQYFYDVCQDTAYMRASCDSLKVYDTEGTGSPAGSLSTLASSGLDSDLEYEDLRTWGPKFSYLCKLYSYTEDDDP</sequence>
<dbReference type="InterPro" id="IPR013320">
    <property type="entry name" value="ConA-like_dom_sf"/>
</dbReference>
<evidence type="ECO:0000313" key="21">
    <source>
        <dbReference type="Proteomes" id="UP000824782"/>
    </source>
</evidence>
<dbReference type="FunFam" id="2.60.40.60:FF:000119">
    <property type="entry name" value="neural-cadherin isoform X1"/>
    <property type="match status" value="1"/>
</dbReference>
<dbReference type="Pfam" id="PF24811">
    <property type="entry name" value="Ig_Shg"/>
    <property type="match status" value="1"/>
</dbReference>
<dbReference type="GO" id="GO:0016342">
    <property type="term" value="C:catenin complex"/>
    <property type="evidence" value="ECO:0007669"/>
    <property type="project" value="TreeGrafter"/>
</dbReference>
<evidence type="ECO:0000259" key="18">
    <source>
        <dbReference type="PROSITE" id="PS50026"/>
    </source>
</evidence>
<dbReference type="InterPro" id="IPR000742">
    <property type="entry name" value="EGF"/>
</dbReference>
<proteinExistence type="predicted"/>
<dbReference type="EMBL" id="WNYA01000007">
    <property type="protein sequence ID" value="KAG8562654.1"/>
    <property type="molecule type" value="Genomic_DNA"/>
</dbReference>
<dbReference type="InterPro" id="IPR020894">
    <property type="entry name" value="Cadherin_CS"/>
</dbReference>
<feature type="domain" description="Cadherin" evidence="19">
    <location>
        <begin position="18"/>
        <end position="123"/>
    </location>
</feature>
<feature type="domain" description="Cadherin" evidence="19">
    <location>
        <begin position="553"/>
        <end position="658"/>
    </location>
</feature>
<dbReference type="FunFam" id="2.60.40.60:FF:000033">
    <property type="entry name" value="FAT atypical cadherin 1"/>
    <property type="match status" value="1"/>
</dbReference>
<feature type="disulfide bond" evidence="13">
    <location>
        <begin position="1844"/>
        <end position="1854"/>
    </location>
</feature>
<dbReference type="GO" id="GO:0016477">
    <property type="term" value="P:cell migration"/>
    <property type="evidence" value="ECO:0007669"/>
    <property type="project" value="TreeGrafter"/>
</dbReference>
<keyword evidence="2 13" id="KW-0245">EGF-like domain</keyword>
<feature type="domain" description="EGF-like" evidence="18">
    <location>
        <begin position="1840"/>
        <end position="1876"/>
    </location>
</feature>